<dbReference type="InterPro" id="IPR010496">
    <property type="entry name" value="AL/BT2_dom"/>
</dbReference>
<dbReference type="Gene3D" id="2.60.120.560">
    <property type="entry name" value="Exo-inulinase, domain 1"/>
    <property type="match status" value="1"/>
</dbReference>
<protein>
    <submittedName>
        <fullName evidence="3">DUF1080 domain-containing protein</fullName>
    </submittedName>
</protein>
<organism evidence="3 4">
    <name type="scientific">Pseudaquabacterium terrae</name>
    <dbReference type="NCBI Taxonomy" id="2732868"/>
    <lineage>
        <taxon>Bacteria</taxon>
        <taxon>Pseudomonadati</taxon>
        <taxon>Pseudomonadota</taxon>
        <taxon>Betaproteobacteria</taxon>
        <taxon>Burkholderiales</taxon>
        <taxon>Sphaerotilaceae</taxon>
        <taxon>Pseudaquabacterium</taxon>
    </lineage>
</organism>
<feature type="domain" description="3-keto-alpha-glucoside-1,2-lyase/3-keto-2-hydroxy-glucal hydratase" evidence="2">
    <location>
        <begin position="35"/>
        <end position="217"/>
    </location>
</feature>
<dbReference type="EMBL" id="JABRWJ010000006">
    <property type="protein sequence ID" value="NRF69162.1"/>
    <property type="molecule type" value="Genomic_DNA"/>
</dbReference>
<feature type="signal peptide" evidence="1">
    <location>
        <begin position="1"/>
        <end position="21"/>
    </location>
</feature>
<evidence type="ECO:0000313" key="3">
    <source>
        <dbReference type="EMBL" id="NRF69162.1"/>
    </source>
</evidence>
<dbReference type="Proteomes" id="UP000737171">
    <property type="component" value="Unassembled WGS sequence"/>
</dbReference>
<reference evidence="3 4" key="1">
    <citation type="submission" date="2020-05" db="EMBL/GenBank/DDBJ databases">
        <title>Aquincola sp. isolate from soil.</title>
        <authorList>
            <person name="Han J."/>
            <person name="Kim D.-U."/>
        </authorList>
    </citation>
    <scope>NUCLEOTIDE SEQUENCE [LARGE SCALE GENOMIC DNA]</scope>
    <source>
        <strain evidence="3 4">S2</strain>
    </source>
</reference>
<accession>A0ABX2EKI1</accession>
<evidence type="ECO:0000256" key="1">
    <source>
        <dbReference type="SAM" id="SignalP"/>
    </source>
</evidence>
<dbReference type="RefSeq" id="WP_173125636.1">
    <property type="nucleotide sequence ID" value="NZ_JABRWJ010000006.1"/>
</dbReference>
<evidence type="ECO:0000313" key="4">
    <source>
        <dbReference type="Proteomes" id="UP000737171"/>
    </source>
</evidence>
<evidence type="ECO:0000259" key="2">
    <source>
        <dbReference type="Pfam" id="PF06439"/>
    </source>
</evidence>
<proteinExistence type="predicted"/>
<dbReference type="Pfam" id="PF06439">
    <property type="entry name" value="3keto-disac_hyd"/>
    <property type="match status" value="1"/>
</dbReference>
<name>A0ABX2EKI1_9BURK</name>
<sequence length="220" mass="24386">MRRFLLRALLFFGFANPAAFGADMNLLTSQEKADGWQLLFDGQSLAGWRASDAPGSFSVKDGAIVVRGPRSHLFYVGAVEHSVFKNFELKLDVLTFPSANSGVYFHTEWQAVGWPNKGYEVQVNNSHSDSSRSGGLWGIRDYREVAVPDGRWFTLVTRVVGSRVLTTIDGKTIVDYTEEPNPARPKGLEQRLIGSGTFALQGHDPGSEVHYRNIKVRALP</sequence>
<keyword evidence="1" id="KW-0732">Signal</keyword>
<comment type="caution">
    <text evidence="3">The sequence shown here is derived from an EMBL/GenBank/DDBJ whole genome shotgun (WGS) entry which is preliminary data.</text>
</comment>
<keyword evidence="4" id="KW-1185">Reference proteome</keyword>
<feature type="chain" id="PRO_5045736081" evidence="1">
    <location>
        <begin position="22"/>
        <end position="220"/>
    </location>
</feature>
<gene>
    <name evidence="3" type="ORF">HLB44_19385</name>
</gene>